<organism evidence="2 3">
    <name type="scientific">Chryseobacterium populi</name>
    <dbReference type="NCBI Taxonomy" id="1144316"/>
    <lineage>
        <taxon>Bacteria</taxon>
        <taxon>Pseudomonadati</taxon>
        <taxon>Bacteroidota</taxon>
        <taxon>Flavobacteriia</taxon>
        <taxon>Flavobacteriales</taxon>
        <taxon>Weeksellaceae</taxon>
        <taxon>Chryseobacterium group</taxon>
        <taxon>Chryseobacterium</taxon>
    </lineage>
</organism>
<protein>
    <recommendedName>
        <fullName evidence="1">Sialidase domain-containing protein</fullName>
    </recommendedName>
</protein>
<dbReference type="Proteomes" id="UP000007509">
    <property type="component" value="Unassembled WGS sequence"/>
</dbReference>
<proteinExistence type="predicted"/>
<dbReference type="InterPro" id="IPR036278">
    <property type="entry name" value="Sialidase_sf"/>
</dbReference>
<evidence type="ECO:0000313" key="3">
    <source>
        <dbReference type="Proteomes" id="UP000007509"/>
    </source>
</evidence>
<reference evidence="2 3" key="1">
    <citation type="journal article" date="2012" name="J. Bacteriol.">
        <title>Twenty-one genome sequences from Pseudomonas species and 19 genome sequences from diverse bacteria isolated from the rhizosphere and endosphere of Populus deltoides.</title>
        <authorList>
            <person name="Brown S.D."/>
            <person name="Utturkar S.M."/>
            <person name="Klingeman D.M."/>
            <person name="Johnson C.M."/>
            <person name="Martin S.L."/>
            <person name="Land M.L."/>
            <person name="Lu T.Y."/>
            <person name="Schadt C.W."/>
            <person name="Doktycz M.J."/>
            <person name="Pelletier D.A."/>
        </authorList>
    </citation>
    <scope>NUCLEOTIDE SEQUENCE [LARGE SCALE GENOMIC DNA]</scope>
    <source>
        <strain evidence="2 3">CF314</strain>
    </source>
</reference>
<dbReference type="Gene3D" id="2.120.10.10">
    <property type="match status" value="1"/>
</dbReference>
<dbReference type="CDD" id="cd15482">
    <property type="entry name" value="Sialidase_non-viral"/>
    <property type="match status" value="1"/>
</dbReference>
<keyword evidence="3" id="KW-1185">Reference proteome</keyword>
<dbReference type="OrthoDB" id="7294637at2"/>
<dbReference type="InterPro" id="IPR011040">
    <property type="entry name" value="Sialidase"/>
</dbReference>
<comment type="caution">
    <text evidence="2">The sequence shown here is derived from an EMBL/GenBank/DDBJ whole genome shotgun (WGS) entry which is preliminary data.</text>
</comment>
<dbReference type="RefSeq" id="WP_007840878.1">
    <property type="nucleotide sequence ID" value="NZ_AKJY01000012.1"/>
</dbReference>
<sequence length="423" mass="47581">MKTVINCIIILGYVLMFQQKVYGQQKVKIVDYKISAKQPEFYNAIYTSTKGNDLRSRNLISADNGLSWIEKATNTKGIALPPKYGRRVPVTSVYDTNQNLFVTFFNALDNPNVSSKIAEPKEALKDYYIRYRVSNDNGKSWLSDEPIVIQGNNYSGKNPLPLVTVGENAYYLGDTGSRAIITSNGTILLPAQKTVKASQKDNKLNKNQLYNPNGGYTYTEAIILQGSWENQKIIWKNVSAIKGDPNKTTRGLIEPTIVELSNGYILSIMRGSNGGDKDKSFLLPSYKWMSYSSDNGKAWSQPEPWTYNDGTNFYSPSSMSILYKHTNGRVFWIGNINENNSKGAQNRYPLVIGEVDQKSMKLIKSSVILLDDLKTTDKGKGELDLGHVTIIEDKNTKELIIVYPRIFGNSKQREWATIRLSVK</sequence>
<gene>
    <name evidence="2" type="ORF">PMI13_00784</name>
</gene>
<evidence type="ECO:0000313" key="2">
    <source>
        <dbReference type="EMBL" id="EJL74904.1"/>
    </source>
</evidence>
<dbReference type="Pfam" id="PF13088">
    <property type="entry name" value="BNR_2"/>
    <property type="match status" value="1"/>
</dbReference>
<evidence type="ECO:0000259" key="1">
    <source>
        <dbReference type="Pfam" id="PF13088"/>
    </source>
</evidence>
<dbReference type="AlphaFoldDB" id="J3CMW2"/>
<dbReference type="SUPFAM" id="SSF50939">
    <property type="entry name" value="Sialidases"/>
    <property type="match status" value="1"/>
</dbReference>
<name>J3CMW2_9FLAO</name>
<dbReference type="PATRIC" id="fig|1144316.3.peg.795"/>
<accession>J3CMW2</accession>
<feature type="domain" description="Sialidase" evidence="1">
    <location>
        <begin position="127"/>
        <end position="356"/>
    </location>
</feature>
<dbReference type="EMBL" id="AKJY01000012">
    <property type="protein sequence ID" value="EJL74904.1"/>
    <property type="molecule type" value="Genomic_DNA"/>
</dbReference>